<protein>
    <recommendedName>
        <fullName evidence="3">Carbonic anhydrase</fullName>
        <ecNumber evidence="3">4.2.1.1</ecNumber>
    </recommendedName>
    <alternativeName>
        <fullName evidence="3">Carbonate dehydratase</fullName>
    </alternativeName>
</protein>
<dbReference type="EMBL" id="SMMG02000009">
    <property type="protein sequence ID" value="KAA3462616.1"/>
    <property type="molecule type" value="Genomic_DNA"/>
</dbReference>
<accession>A0A5B6V0F9</accession>
<dbReference type="OrthoDB" id="10248475at2759"/>
<evidence type="ECO:0000256" key="1">
    <source>
        <dbReference type="ARBA" id="ARBA00006217"/>
    </source>
</evidence>
<evidence type="ECO:0000313" key="4">
    <source>
        <dbReference type="EMBL" id="KAA3462616.1"/>
    </source>
</evidence>
<comment type="function">
    <text evidence="3">Reversible hydration of carbon dioxide.</text>
</comment>
<keyword evidence="2" id="KW-0479">Metal-binding</keyword>
<dbReference type="PANTHER" id="PTHR11002">
    <property type="entry name" value="CARBONIC ANHYDRASE"/>
    <property type="match status" value="1"/>
</dbReference>
<dbReference type="Pfam" id="PF00484">
    <property type="entry name" value="Pro_CA"/>
    <property type="match status" value="1"/>
</dbReference>
<dbReference type="SMART" id="SM00947">
    <property type="entry name" value="Pro_CA"/>
    <property type="match status" value="1"/>
</dbReference>
<organism evidence="4 5">
    <name type="scientific">Gossypium australe</name>
    <dbReference type="NCBI Taxonomy" id="47621"/>
    <lineage>
        <taxon>Eukaryota</taxon>
        <taxon>Viridiplantae</taxon>
        <taxon>Streptophyta</taxon>
        <taxon>Embryophyta</taxon>
        <taxon>Tracheophyta</taxon>
        <taxon>Spermatophyta</taxon>
        <taxon>Magnoliopsida</taxon>
        <taxon>eudicotyledons</taxon>
        <taxon>Gunneridae</taxon>
        <taxon>Pentapetalae</taxon>
        <taxon>rosids</taxon>
        <taxon>malvids</taxon>
        <taxon>Malvales</taxon>
        <taxon>Malvaceae</taxon>
        <taxon>Malvoideae</taxon>
        <taxon>Gossypium</taxon>
    </lineage>
</organism>
<dbReference type="Proteomes" id="UP000325315">
    <property type="component" value="Unassembled WGS sequence"/>
</dbReference>
<name>A0A5B6V0F9_9ROSI</name>
<feature type="binding site" evidence="2">
    <location>
        <position position="55"/>
    </location>
    <ligand>
        <name>Zn(2+)</name>
        <dbReference type="ChEBI" id="CHEBI:29105"/>
    </ligand>
</feature>
<comment type="caution">
    <text evidence="4">The sequence shown here is derived from an EMBL/GenBank/DDBJ whole genome shotgun (WGS) entry which is preliminary data.</text>
</comment>
<dbReference type="GO" id="GO:0008270">
    <property type="term" value="F:zinc ion binding"/>
    <property type="evidence" value="ECO:0007669"/>
    <property type="project" value="UniProtKB-UniRule"/>
</dbReference>
<dbReference type="AlphaFoldDB" id="A0A5B6V0F9"/>
<evidence type="ECO:0000313" key="5">
    <source>
        <dbReference type="Proteomes" id="UP000325315"/>
    </source>
</evidence>
<dbReference type="GO" id="GO:0004089">
    <property type="term" value="F:carbonate dehydratase activity"/>
    <property type="evidence" value="ECO:0007669"/>
    <property type="project" value="UniProtKB-UniRule"/>
</dbReference>
<dbReference type="InterPro" id="IPR001765">
    <property type="entry name" value="Carbonic_anhydrase"/>
</dbReference>
<comment type="cofactor">
    <cofactor evidence="2">
        <name>Zn(2+)</name>
        <dbReference type="ChEBI" id="CHEBI:29105"/>
    </cofactor>
    <text evidence="2">Binds 1 zinc ion per subunit.</text>
</comment>
<gene>
    <name evidence="4" type="ORF">EPI10_029087</name>
</gene>
<comment type="similarity">
    <text evidence="1 3">Belongs to the beta-class carbonic anhydrase family.</text>
</comment>
<dbReference type="Gene3D" id="3.40.1050.10">
    <property type="entry name" value="Carbonic anhydrase"/>
    <property type="match status" value="1"/>
</dbReference>
<dbReference type="InterPro" id="IPR036874">
    <property type="entry name" value="Carbonic_anhydrase_sf"/>
</dbReference>
<keyword evidence="3" id="KW-0456">Lyase</keyword>
<proteinExistence type="inferred from homology"/>
<reference evidence="4" key="1">
    <citation type="submission" date="2019-08" db="EMBL/GenBank/DDBJ databases">
        <authorList>
            <person name="Liu F."/>
        </authorList>
    </citation>
    <scope>NUCLEOTIDE SEQUENCE [LARGE SCALE GENOMIC DNA]</scope>
    <source>
        <strain evidence="4">PA1801</strain>
        <tissue evidence="4">Leaf</tissue>
    </source>
</reference>
<feature type="binding site" evidence="2">
    <location>
        <position position="58"/>
    </location>
    <ligand>
        <name>Zn(2+)</name>
        <dbReference type="ChEBI" id="CHEBI:29105"/>
    </ligand>
</feature>
<dbReference type="EC" id="4.2.1.1" evidence="3"/>
<evidence type="ECO:0000256" key="2">
    <source>
        <dbReference type="PIRSR" id="PIRSR601765-1"/>
    </source>
</evidence>
<dbReference type="SUPFAM" id="SSF53056">
    <property type="entry name" value="beta-carbonic anhydrase, cab"/>
    <property type="match status" value="1"/>
</dbReference>
<sequence>MVRNIANMVLPYDKTKYSGPLNMQSCISILFGNRIFKREIMLGLSQVENIVVIGHSCCRGIKGVMSIPEDGTTGSSTFFEKRCAPAKSKVKTELSFSEQCTNCEKEAVNESLGNQFTYPFVREAVLKKSLELKGAHYDFVNGNFDLRNLDFKLTPTLAV</sequence>
<dbReference type="PANTHER" id="PTHR11002:SF78">
    <property type="entry name" value="BETA CARBONIC ANHYDRASE 4"/>
    <property type="match status" value="1"/>
</dbReference>
<keyword evidence="5" id="KW-1185">Reference proteome</keyword>
<keyword evidence="2 3" id="KW-0862">Zinc</keyword>
<comment type="catalytic activity">
    <reaction evidence="3">
        <text>hydrogencarbonate + H(+) = CO2 + H2O</text>
        <dbReference type="Rhea" id="RHEA:10748"/>
        <dbReference type="ChEBI" id="CHEBI:15377"/>
        <dbReference type="ChEBI" id="CHEBI:15378"/>
        <dbReference type="ChEBI" id="CHEBI:16526"/>
        <dbReference type="ChEBI" id="CHEBI:17544"/>
        <dbReference type="EC" id="4.2.1.1"/>
    </reaction>
</comment>
<evidence type="ECO:0000256" key="3">
    <source>
        <dbReference type="RuleBase" id="RU003956"/>
    </source>
</evidence>